<evidence type="ECO:0000313" key="1">
    <source>
        <dbReference type="EMBL" id="KRN45522.1"/>
    </source>
</evidence>
<name>A0A0R2GXM5_9LACO</name>
<sequence>MVADEYPDIRAKFDVSDMSQYSDEDLSFPVKLTKFYVQETHKDRIGSYHYLLPPSQDSDQYFLLVSND</sequence>
<dbReference type="AlphaFoldDB" id="A0A0R2GXM5"/>
<keyword evidence="2" id="KW-1185">Reference proteome</keyword>
<reference evidence="1 2" key="1">
    <citation type="journal article" date="2015" name="Genome Announc.">
        <title>Expanding the biotechnology potential of lactobacilli through comparative genomics of 213 strains and associated genera.</title>
        <authorList>
            <person name="Sun Z."/>
            <person name="Harris H.M."/>
            <person name="McCann A."/>
            <person name="Guo C."/>
            <person name="Argimon S."/>
            <person name="Zhang W."/>
            <person name="Yang X."/>
            <person name="Jeffery I.B."/>
            <person name="Cooney J.C."/>
            <person name="Kagawa T.F."/>
            <person name="Liu W."/>
            <person name="Song Y."/>
            <person name="Salvetti E."/>
            <person name="Wrobel A."/>
            <person name="Rasinkangas P."/>
            <person name="Parkhill J."/>
            <person name="Rea M.C."/>
            <person name="O'Sullivan O."/>
            <person name="Ritari J."/>
            <person name="Douillard F.P."/>
            <person name="Paul Ross R."/>
            <person name="Yang R."/>
            <person name="Briner A.E."/>
            <person name="Felis G.E."/>
            <person name="de Vos W.M."/>
            <person name="Barrangou R."/>
            <person name="Klaenhammer T.R."/>
            <person name="Caufield P.W."/>
            <person name="Cui Y."/>
            <person name="Zhang H."/>
            <person name="O'Toole P.W."/>
        </authorList>
    </citation>
    <scope>NUCLEOTIDE SEQUENCE [LARGE SCALE GENOMIC DNA]</scope>
    <source>
        <strain evidence="1 2">DSM 14792</strain>
    </source>
</reference>
<protein>
    <submittedName>
        <fullName evidence="1">Uncharacterized protein</fullName>
    </submittedName>
</protein>
<dbReference type="Proteomes" id="UP000051639">
    <property type="component" value="Unassembled WGS sequence"/>
</dbReference>
<dbReference type="PATRIC" id="fig|148604.4.peg.749"/>
<organism evidence="1 2">
    <name type="scientific">Limosilactobacillus ingluviei</name>
    <dbReference type="NCBI Taxonomy" id="148604"/>
    <lineage>
        <taxon>Bacteria</taxon>
        <taxon>Bacillati</taxon>
        <taxon>Bacillota</taxon>
        <taxon>Bacilli</taxon>
        <taxon>Lactobacillales</taxon>
        <taxon>Lactobacillaceae</taxon>
        <taxon>Limosilactobacillus</taxon>
    </lineage>
</organism>
<dbReference type="EMBL" id="JQBA01000002">
    <property type="protein sequence ID" value="KRN45522.1"/>
    <property type="molecule type" value="Genomic_DNA"/>
</dbReference>
<evidence type="ECO:0000313" key="2">
    <source>
        <dbReference type="Proteomes" id="UP000051639"/>
    </source>
</evidence>
<comment type="caution">
    <text evidence="1">The sequence shown here is derived from an EMBL/GenBank/DDBJ whole genome shotgun (WGS) entry which is preliminary data.</text>
</comment>
<gene>
    <name evidence="1" type="ORF">IV41_GL000741</name>
</gene>
<accession>A0A0R2GXM5</accession>
<proteinExistence type="predicted"/>